<keyword evidence="9" id="KW-1185">Reference proteome</keyword>
<dbReference type="Pfam" id="PF03547">
    <property type="entry name" value="Mem_trans"/>
    <property type="match status" value="1"/>
</dbReference>
<comment type="caution">
    <text evidence="8">The sequence shown here is derived from an EMBL/GenBank/DDBJ whole genome shotgun (WGS) entry which is preliminary data.</text>
</comment>
<dbReference type="InterPro" id="IPR004776">
    <property type="entry name" value="Mem_transp_PIN-like"/>
</dbReference>
<comment type="subcellular location">
    <subcellularLocation>
        <location evidence="1">Membrane</location>
        <topology evidence="1">Multi-pass membrane protein</topology>
    </subcellularLocation>
</comment>
<evidence type="ECO:0000256" key="5">
    <source>
        <dbReference type="ARBA" id="ARBA00022989"/>
    </source>
</evidence>
<sequence length="316" mass="32735">MERPVLGVLAGFVTIGAVIGLGALLAQWRILDVEAQKMLSRLAFFVASPALVVTVLADTDVSQIFSANLVASIGSVVVAALVWVLLARLAFRRSVSETVIGAFGSAYVNAGNLGLPIAAYALGNASLVVPMLLTQMLILQPAGLMALDLATAKVKDLSRGAWLWYMLTRPFRNPLTVGSLVGLLLSVTGVSIPPLIGDPLHLVANMAVPGMLLAYGVSLRLGPKPAAGAESLPVATVAVLKIVVQPLVAFLIARYAMGLAPADVFAVTVIAALPTAQNVFTVAVRYGTGVVLARDSIFITTILAVPALVLIAALLT</sequence>
<evidence type="ECO:0000256" key="6">
    <source>
        <dbReference type="ARBA" id="ARBA00023136"/>
    </source>
</evidence>
<dbReference type="EMBL" id="BAAAYX010000003">
    <property type="protein sequence ID" value="GAA3699237.1"/>
    <property type="molecule type" value="Genomic_DNA"/>
</dbReference>
<keyword evidence="3" id="KW-1003">Cell membrane</keyword>
<feature type="transmembrane region" description="Helical" evidence="7">
    <location>
        <begin position="99"/>
        <end position="122"/>
    </location>
</feature>
<feature type="transmembrane region" description="Helical" evidence="7">
    <location>
        <begin position="69"/>
        <end position="87"/>
    </location>
</feature>
<evidence type="ECO:0000313" key="8">
    <source>
        <dbReference type="EMBL" id="GAA3699237.1"/>
    </source>
</evidence>
<feature type="transmembrane region" description="Helical" evidence="7">
    <location>
        <begin position="234"/>
        <end position="252"/>
    </location>
</feature>
<evidence type="ECO:0000256" key="7">
    <source>
        <dbReference type="SAM" id="Phobius"/>
    </source>
</evidence>
<feature type="transmembrane region" description="Helical" evidence="7">
    <location>
        <begin position="264"/>
        <end position="284"/>
    </location>
</feature>
<dbReference type="Proteomes" id="UP001500051">
    <property type="component" value="Unassembled WGS sequence"/>
</dbReference>
<keyword evidence="5 7" id="KW-1133">Transmembrane helix</keyword>
<keyword evidence="6 7" id="KW-0472">Membrane</keyword>
<evidence type="ECO:0000256" key="2">
    <source>
        <dbReference type="ARBA" id="ARBA00022448"/>
    </source>
</evidence>
<proteinExistence type="predicted"/>
<feature type="transmembrane region" description="Helical" evidence="7">
    <location>
        <begin position="6"/>
        <end position="26"/>
    </location>
</feature>
<dbReference type="PANTHER" id="PTHR36838:SF1">
    <property type="entry name" value="SLR1864 PROTEIN"/>
    <property type="match status" value="1"/>
</dbReference>
<organism evidence="8 9">
    <name type="scientific">Microlunatus aurantiacus</name>
    <dbReference type="NCBI Taxonomy" id="446786"/>
    <lineage>
        <taxon>Bacteria</taxon>
        <taxon>Bacillati</taxon>
        <taxon>Actinomycetota</taxon>
        <taxon>Actinomycetes</taxon>
        <taxon>Propionibacteriales</taxon>
        <taxon>Propionibacteriaceae</taxon>
        <taxon>Microlunatus</taxon>
    </lineage>
</organism>
<protein>
    <submittedName>
        <fullName evidence="8">AEC family transporter</fullName>
    </submittedName>
</protein>
<accession>A0ABP7D4J2</accession>
<feature type="transmembrane region" description="Helical" evidence="7">
    <location>
        <begin position="128"/>
        <end position="150"/>
    </location>
</feature>
<evidence type="ECO:0000256" key="4">
    <source>
        <dbReference type="ARBA" id="ARBA00022692"/>
    </source>
</evidence>
<feature type="transmembrane region" description="Helical" evidence="7">
    <location>
        <begin position="171"/>
        <end position="196"/>
    </location>
</feature>
<keyword evidence="2" id="KW-0813">Transport</keyword>
<evidence type="ECO:0000256" key="1">
    <source>
        <dbReference type="ARBA" id="ARBA00004141"/>
    </source>
</evidence>
<evidence type="ECO:0000256" key="3">
    <source>
        <dbReference type="ARBA" id="ARBA00022475"/>
    </source>
</evidence>
<dbReference type="RefSeq" id="WP_344811658.1">
    <property type="nucleotide sequence ID" value="NZ_BAAAYX010000003.1"/>
</dbReference>
<feature type="transmembrane region" description="Helical" evidence="7">
    <location>
        <begin position="38"/>
        <end position="57"/>
    </location>
</feature>
<gene>
    <name evidence="8" type="ORF">GCM10022204_14670</name>
</gene>
<evidence type="ECO:0000313" key="9">
    <source>
        <dbReference type="Proteomes" id="UP001500051"/>
    </source>
</evidence>
<reference evidence="9" key="1">
    <citation type="journal article" date="2019" name="Int. J. Syst. Evol. Microbiol.">
        <title>The Global Catalogue of Microorganisms (GCM) 10K type strain sequencing project: providing services to taxonomists for standard genome sequencing and annotation.</title>
        <authorList>
            <consortium name="The Broad Institute Genomics Platform"/>
            <consortium name="The Broad Institute Genome Sequencing Center for Infectious Disease"/>
            <person name="Wu L."/>
            <person name="Ma J."/>
        </authorList>
    </citation>
    <scope>NUCLEOTIDE SEQUENCE [LARGE SCALE GENOMIC DNA]</scope>
    <source>
        <strain evidence="9">JCM 16548</strain>
    </source>
</reference>
<name>A0ABP7D4J2_9ACTN</name>
<feature type="transmembrane region" description="Helical" evidence="7">
    <location>
        <begin position="296"/>
        <end position="315"/>
    </location>
</feature>
<keyword evidence="4 7" id="KW-0812">Transmembrane</keyword>
<dbReference type="PANTHER" id="PTHR36838">
    <property type="entry name" value="AUXIN EFFLUX CARRIER FAMILY PROTEIN"/>
    <property type="match status" value="1"/>
</dbReference>